<evidence type="ECO:0000256" key="4">
    <source>
        <dbReference type="ARBA" id="ARBA00022729"/>
    </source>
</evidence>
<dbReference type="SUPFAM" id="SSF49785">
    <property type="entry name" value="Galactose-binding domain-like"/>
    <property type="match status" value="2"/>
</dbReference>
<evidence type="ECO:0000256" key="8">
    <source>
        <dbReference type="RuleBase" id="RU000675"/>
    </source>
</evidence>
<dbReference type="AlphaFoldDB" id="A7E8E4"/>
<dbReference type="Gene3D" id="2.60.120.260">
    <property type="entry name" value="Galactose-binding domain-like"/>
    <property type="match status" value="2"/>
</dbReference>
<dbReference type="FunFam" id="2.60.390.10:FF:000001">
    <property type="entry name" value="Beta-galactosidase A"/>
    <property type="match status" value="1"/>
</dbReference>
<dbReference type="InterPro" id="IPR001944">
    <property type="entry name" value="Glycoside_Hdrlase_35"/>
</dbReference>
<dbReference type="HOGENOM" id="CLU_005732_2_0_1"/>
<comment type="similarity">
    <text evidence="2 9">Belongs to the glycosyl hydrolase 35 family.</text>
</comment>
<sequence length="1028" mass="113323">MAPMVARQYFIMSIHFSLFLIFACLVQEIFALTVGNIQNARIHASKRDVLQDVVSWDEHSILVRGERIMIYSGEFHPFRLPSPGLWLDVFQKIKAMGFSGVSFYTYWGLLEGNPGELIMNGVFSLDEFFNAATEAGIYLIARPGPYINAETAAGGIPGWVLKIKGVIRSTDQDYIDSTQSYASTIGKIIARAQITNGGPVIMVQPENEYSSWPGVTNFPSQMNKDYMAFVEQQLLDAGIIVPFIVNDNLNIGNFAPGSGLAEVDIYGIDAYPMRYDCGDPYIWPTYRFPRTWEMSHANYSPSTPFAIAEFQGGGGDGWGGVGEDRCAILTNNDAIKVQFKNTYSFAVTIFNVYMIYGGTNWGNLGYHGGYTSYDYGASITEDRQIWREKYSEMKLEANFLKASAAYLTTIPGHGTNGSYGVPAEIAVTPLFSAINETNGTRTNFYVVRHADFTSLSRTLYNLTVTTSCGNITIPQLGGSLVMNGRDSKIHVTDYDIGGLHMIYSSGEVFTWAKSRNSGRVLVLYGGNGEINEAAFPASLGVPEVIEGHGVDIHRLGGSWVLQWAVKPERRVVQIGKLRIYLLWRNEAYNYWSLELEAPQPIGNHTSPSKSSVIINGGYLLRTASIEGKRLKLTGDINATTNLEVISTLTEVTSLFFNNKLLHTTKSKNGNLHGAVSFSPPSINLPDFKTQPWHYIDSLPELQSNYDDSQWTSLDHKTTNNTLNLTTPTSMYASDYGYHTGSLIYRGHFLSSGNEATIFINTAGGAGFAHSIWLNSTFLGSWIGSGGNQTYAQTFALPPSLQAGNDYVFTILIDHMGQDEEAPGTDAIKFPRGILDYSLSSHPQSDIVWKMTGNLGGEQYIDKTRGPRNEGAMFAERHGYHLPNSPSEEWEVKNPVEDGVESAGVGFFTTTFDLHVPEGWDVPMGFVFNGTASTGKEGNGGNYRVQLFVNGWQFGKYVNNLGPQTNFPIPEGILNHNGTNTVALTLWSLDSEGAKIAGFELVLNATIWSGYRKPALVEGETWTERVGAY</sequence>
<dbReference type="InterPro" id="IPR017853">
    <property type="entry name" value="GH"/>
</dbReference>
<evidence type="ECO:0000259" key="11">
    <source>
        <dbReference type="SMART" id="SM01029"/>
    </source>
</evidence>
<keyword evidence="4 10" id="KW-0732">Signal</keyword>
<evidence type="ECO:0000256" key="2">
    <source>
        <dbReference type="ARBA" id="ARBA00009809"/>
    </source>
</evidence>
<dbReference type="InterPro" id="IPR019801">
    <property type="entry name" value="Glyco_hydro_35_CS"/>
</dbReference>
<evidence type="ECO:0000256" key="5">
    <source>
        <dbReference type="ARBA" id="ARBA00022801"/>
    </source>
</evidence>
<dbReference type="PROSITE" id="PS51257">
    <property type="entry name" value="PROKAR_LIPOPROTEIN"/>
    <property type="match status" value="1"/>
</dbReference>
<dbReference type="InterPro" id="IPR036833">
    <property type="entry name" value="BetaGal_dom3_sf"/>
</dbReference>
<dbReference type="GO" id="GO:0004565">
    <property type="term" value="F:beta-galactosidase activity"/>
    <property type="evidence" value="ECO:0000318"/>
    <property type="project" value="GO_Central"/>
</dbReference>
<dbReference type="Gene3D" id="3.20.20.80">
    <property type="entry name" value="Glycosidases"/>
    <property type="match status" value="1"/>
</dbReference>
<dbReference type="FunFam" id="3.20.20.80:FF:000040">
    <property type="entry name" value="Beta-galactosidase A"/>
    <property type="match status" value="1"/>
</dbReference>
<dbReference type="FunFam" id="2.102.20.10:FF:000001">
    <property type="entry name" value="Beta-galactosidase A"/>
    <property type="match status" value="1"/>
</dbReference>
<keyword evidence="5 8" id="KW-0378">Hydrolase</keyword>
<dbReference type="EC" id="3.2.1.23" evidence="3 8"/>
<dbReference type="Pfam" id="PF10435">
    <property type="entry name" value="BetaGal_dom2"/>
    <property type="match status" value="1"/>
</dbReference>
<dbReference type="InterPro" id="IPR025972">
    <property type="entry name" value="BetaGal_dom3"/>
</dbReference>
<dbReference type="SUPFAM" id="SSF51011">
    <property type="entry name" value="Glycosyl hydrolase domain"/>
    <property type="match status" value="1"/>
</dbReference>
<dbReference type="PROSITE" id="PS01182">
    <property type="entry name" value="GLYCOSYL_HYDROL_F35"/>
    <property type="match status" value="1"/>
</dbReference>
<dbReference type="GeneID" id="5493291"/>
<dbReference type="PRINTS" id="PR00742">
    <property type="entry name" value="GLHYDRLASE35"/>
</dbReference>
<dbReference type="SUPFAM" id="SSF51445">
    <property type="entry name" value="(Trans)glycosidases"/>
    <property type="match status" value="1"/>
</dbReference>
<gene>
    <name evidence="12" type="ORF">SS1G_01572</name>
</gene>
<dbReference type="KEGG" id="ssl:SS1G_01572"/>
<dbReference type="Pfam" id="PF13364">
    <property type="entry name" value="BetaGal_ABD2"/>
    <property type="match status" value="2"/>
</dbReference>
<keyword evidence="13" id="KW-1185">Reference proteome</keyword>
<dbReference type="InterPro" id="IPR025300">
    <property type="entry name" value="BetaGal_jelly_roll_dom"/>
</dbReference>
<dbReference type="InParanoid" id="A7E8E4"/>
<feature type="signal peptide" evidence="10">
    <location>
        <begin position="1"/>
        <end position="31"/>
    </location>
</feature>
<evidence type="ECO:0000256" key="7">
    <source>
        <dbReference type="ARBA" id="ARBA00023295"/>
    </source>
</evidence>
<dbReference type="GO" id="GO:0019388">
    <property type="term" value="P:galactose catabolic process"/>
    <property type="evidence" value="ECO:0000318"/>
    <property type="project" value="GO_Central"/>
</dbReference>
<feature type="chain" id="PRO_5002707553" description="Beta-galactosidase" evidence="10">
    <location>
        <begin position="32"/>
        <end position="1028"/>
    </location>
</feature>
<protein>
    <recommendedName>
        <fullName evidence="3 8">Beta-galactosidase</fullName>
        <ecNumber evidence="3 8">3.2.1.23</ecNumber>
    </recommendedName>
</protein>
<feature type="domain" description="Beta-galactosidase" evidence="11">
    <location>
        <begin position="406"/>
        <end position="590"/>
    </location>
</feature>
<dbReference type="EMBL" id="CH476622">
    <property type="protein sequence ID" value="EDN96646.1"/>
    <property type="molecule type" value="Genomic_DNA"/>
</dbReference>
<dbReference type="eggNOG" id="KOG0496">
    <property type="taxonomic scope" value="Eukaryota"/>
</dbReference>
<evidence type="ECO:0000256" key="1">
    <source>
        <dbReference type="ARBA" id="ARBA00001412"/>
    </source>
</evidence>
<dbReference type="Pfam" id="PF01301">
    <property type="entry name" value="Glyco_hydro_35"/>
    <property type="match status" value="1"/>
</dbReference>
<evidence type="ECO:0000256" key="9">
    <source>
        <dbReference type="RuleBase" id="RU003679"/>
    </source>
</evidence>
<reference evidence="13" key="1">
    <citation type="journal article" date="2011" name="PLoS Genet.">
        <title>Genomic analysis of the necrotrophic fungal pathogens Sclerotinia sclerotiorum and Botrytis cinerea.</title>
        <authorList>
            <person name="Amselem J."/>
            <person name="Cuomo C.A."/>
            <person name="van Kan J.A."/>
            <person name="Viaud M."/>
            <person name="Benito E.P."/>
            <person name="Couloux A."/>
            <person name="Coutinho P.M."/>
            <person name="de Vries R.P."/>
            <person name="Dyer P.S."/>
            <person name="Fillinger S."/>
            <person name="Fournier E."/>
            <person name="Gout L."/>
            <person name="Hahn M."/>
            <person name="Kohn L."/>
            <person name="Lapalu N."/>
            <person name="Plummer K.M."/>
            <person name="Pradier J.M."/>
            <person name="Quevillon E."/>
            <person name="Sharon A."/>
            <person name="Simon A."/>
            <person name="ten Have A."/>
            <person name="Tudzynski B."/>
            <person name="Tudzynski P."/>
            <person name="Wincker P."/>
            <person name="Andrew M."/>
            <person name="Anthouard V."/>
            <person name="Beever R.E."/>
            <person name="Beffa R."/>
            <person name="Benoit I."/>
            <person name="Bouzid O."/>
            <person name="Brault B."/>
            <person name="Chen Z."/>
            <person name="Choquer M."/>
            <person name="Collemare J."/>
            <person name="Cotton P."/>
            <person name="Danchin E.G."/>
            <person name="Da Silva C."/>
            <person name="Gautier A."/>
            <person name="Giraud C."/>
            <person name="Giraud T."/>
            <person name="Gonzalez C."/>
            <person name="Grossetete S."/>
            <person name="Guldener U."/>
            <person name="Henrissat B."/>
            <person name="Howlett B.J."/>
            <person name="Kodira C."/>
            <person name="Kretschmer M."/>
            <person name="Lappartient A."/>
            <person name="Leroch M."/>
            <person name="Levis C."/>
            <person name="Mauceli E."/>
            <person name="Neuveglise C."/>
            <person name="Oeser B."/>
            <person name="Pearson M."/>
            <person name="Poulain J."/>
            <person name="Poussereau N."/>
            <person name="Quesneville H."/>
            <person name="Rascle C."/>
            <person name="Schumacher J."/>
            <person name="Segurens B."/>
            <person name="Sexton A."/>
            <person name="Silva E."/>
            <person name="Sirven C."/>
            <person name="Soanes D.M."/>
            <person name="Talbot N.J."/>
            <person name="Templeton M."/>
            <person name="Yandava C."/>
            <person name="Yarden O."/>
            <person name="Zeng Q."/>
            <person name="Rollins J.A."/>
            <person name="Lebrun M.H."/>
            <person name="Dickman M."/>
        </authorList>
    </citation>
    <scope>NUCLEOTIDE SEQUENCE [LARGE SCALE GENOMIC DNA]</scope>
    <source>
        <strain evidence="13">ATCC 18683 / 1980 / Ss-1</strain>
    </source>
</reference>
<keyword evidence="7 8" id="KW-0326">Glycosidase</keyword>
<dbReference type="PANTHER" id="PTHR23421">
    <property type="entry name" value="BETA-GALACTOSIDASE RELATED"/>
    <property type="match status" value="1"/>
</dbReference>
<dbReference type="InterPro" id="IPR037110">
    <property type="entry name" value="Betagal_dom2_sf"/>
</dbReference>
<comment type="catalytic activity">
    <reaction evidence="1 8">
        <text>Hydrolysis of terminal non-reducing beta-D-galactose residues in beta-D-galactosides.</text>
        <dbReference type="EC" id="3.2.1.23"/>
    </reaction>
</comment>
<evidence type="ECO:0000256" key="10">
    <source>
        <dbReference type="SAM" id="SignalP"/>
    </source>
</evidence>
<dbReference type="OMA" id="IDAYPMR"/>
<name>A7E8E4_SCLS1</name>
<proteinExistence type="inferred from homology"/>
<evidence type="ECO:0000313" key="12">
    <source>
        <dbReference type="EMBL" id="EDN96646.1"/>
    </source>
</evidence>
<evidence type="ECO:0000256" key="3">
    <source>
        <dbReference type="ARBA" id="ARBA00012756"/>
    </source>
</evidence>
<dbReference type="SMART" id="SM01029">
    <property type="entry name" value="BetaGal_dom2"/>
    <property type="match status" value="1"/>
</dbReference>
<dbReference type="Proteomes" id="UP000001312">
    <property type="component" value="Unassembled WGS sequence"/>
</dbReference>
<dbReference type="SUPFAM" id="SSF117100">
    <property type="entry name" value="Beta-galactosidase LacA, domain 3"/>
    <property type="match status" value="1"/>
</dbReference>
<dbReference type="InterPro" id="IPR008979">
    <property type="entry name" value="Galactose-bd-like_sf"/>
</dbReference>
<dbReference type="InterPro" id="IPR031330">
    <property type="entry name" value="Gly_Hdrlase_35_cat"/>
</dbReference>
<accession>A7E8E4</accession>
<evidence type="ECO:0000313" key="13">
    <source>
        <dbReference type="Proteomes" id="UP000001312"/>
    </source>
</evidence>
<dbReference type="Gene3D" id="2.102.20.10">
    <property type="entry name" value="Beta-galactosidase, domain 2"/>
    <property type="match status" value="1"/>
</dbReference>
<dbReference type="FunFam" id="2.60.120.260:FF:000065">
    <property type="entry name" value="Beta-galactosidase A"/>
    <property type="match status" value="1"/>
</dbReference>
<dbReference type="RefSeq" id="XP_001597378.1">
    <property type="nucleotide sequence ID" value="XM_001597328.1"/>
</dbReference>
<evidence type="ECO:0000256" key="6">
    <source>
        <dbReference type="ARBA" id="ARBA00023180"/>
    </source>
</evidence>
<keyword evidence="6" id="KW-0325">Glycoprotein</keyword>
<dbReference type="GO" id="GO:0005773">
    <property type="term" value="C:vacuole"/>
    <property type="evidence" value="ECO:0000318"/>
    <property type="project" value="GO_Central"/>
</dbReference>
<dbReference type="Pfam" id="PF13363">
    <property type="entry name" value="BetaGal_dom3"/>
    <property type="match status" value="1"/>
</dbReference>
<dbReference type="InterPro" id="IPR018954">
    <property type="entry name" value="Betagal_dom2"/>
</dbReference>
<dbReference type="Gene3D" id="2.60.390.10">
    <property type="entry name" value="Beta-galactosidase, domain 3"/>
    <property type="match status" value="1"/>
</dbReference>
<organism evidence="12 13">
    <name type="scientific">Sclerotinia sclerotiorum (strain ATCC 18683 / 1980 / Ss-1)</name>
    <name type="common">White mold</name>
    <name type="synonym">Whetzelinia sclerotiorum</name>
    <dbReference type="NCBI Taxonomy" id="665079"/>
    <lineage>
        <taxon>Eukaryota</taxon>
        <taxon>Fungi</taxon>
        <taxon>Dikarya</taxon>
        <taxon>Ascomycota</taxon>
        <taxon>Pezizomycotina</taxon>
        <taxon>Leotiomycetes</taxon>
        <taxon>Helotiales</taxon>
        <taxon>Sclerotiniaceae</taxon>
        <taxon>Sclerotinia</taxon>
    </lineage>
</organism>